<dbReference type="FunFam" id="3.30.160.60:FF:000576">
    <property type="entry name" value="C2H2 transcription factor (AmdX)"/>
    <property type="match status" value="1"/>
</dbReference>
<dbReference type="GO" id="GO:0006351">
    <property type="term" value="P:DNA-templated transcription"/>
    <property type="evidence" value="ECO:0007669"/>
    <property type="project" value="InterPro"/>
</dbReference>
<evidence type="ECO:0000313" key="14">
    <source>
        <dbReference type="Proteomes" id="UP000018001"/>
    </source>
</evidence>
<dbReference type="AlphaFoldDB" id="V5GDN8"/>
<dbReference type="FunCoup" id="V5GDN8">
    <property type="interactions" value="640"/>
</dbReference>
<name>V5GDN8_BYSSN</name>
<dbReference type="PANTHER" id="PTHR40626">
    <property type="entry name" value="MIP31509P"/>
    <property type="match status" value="1"/>
</dbReference>
<feature type="compositionally biased region" description="Polar residues" evidence="11">
    <location>
        <begin position="558"/>
        <end position="578"/>
    </location>
</feature>
<evidence type="ECO:0000256" key="8">
    <source>
        <dbReference type="ARBA" id="ARBA00023163"/>
    </source>
</evidence>
<dbReference type="PROSITE" id="PS50157">
    <property type="entry name" value="ZINC_FINGER_C2H2_2"/>
    <property type="match status" value="2"/>
</dbReference>
<feature type="compositionally biased region" description="Basic and acidic residues" evidence="11">
    <location>
        <begin position="79"/>
        <end position="98"/>
    </location>
</feature>
<dbReference type="FunFam" id="3.30.160.60:FF:000761">
    <property type="entry name" value="Zinc finger protein 449"/>
    <property type="match status" value="1"/>
</dbReference>
<dbReference type="SUPFAM" id="SSF57667">
    <property type="entry name" value="beta-beta-alpha zinc fingers"/>
    <property type="match status" value="1"/>
</dbReference>
<feature type="region of interest" description="Disordered" evidence="11">
    <location>
        <begin position="1059"/>
        <end position="1088"/>
    </location>
</feature>
<dbReference type="OrthoDB" id="6077919at2759"/>
<evidence type="ECO:0000256" key="1">
    <source>
        <dbReference type="ARBA" id="ARBA00004123"/>
    </source>
</evidence>
<comment type="caution">
    <text evidence="13">The sequence shown here is derived from an EMBL/GenBank/DDBJ whole genome shotgun (WGS) entry which is preliminary data.</text>
</comment>
<dbReference type="HOGENOM" id="CLU_008344_0_0_1"/>
<gene>
    <name evidence="13" type="ORF">PVAR5_7748</name>
</gene>
<evidence type="ECO:0000256" key="9">
    <source>
        <dbReference type="ARBA" id="ARBA00023242"/>
    </source>
</evidence>
<sequence length="1266" mass="137041">MEADPGLSRWSRPLPATPAIPDSTVPSRTVPGLTDDEPALAPAAVAAPPRALIGSDPAGSVLPGGYWRPLTGCRQQVRRGADGSRVDMDGNHSPKTEDLASISEVPVDATAMTGVEENTKQSPSNNQNGSTNGPPPKSDKPRPHVCNTCGRSFARLEHLKRHERSHTKEKPFECPDCARCFARRDLLLRHQQKLHMTTTPSSRPRNGRRESIGAASTATNRVRKNSTASATSAAMRPRANTISHIDGSSLGVVNNNGNGNVNPPAPRVGHAYHPSLSSVSGGPNFDVRGFSSGHPPVNGLKVETSGIPMDMSGGLRTAPVYGSFASDFGLGEMLLGQGSTINPAQLHFAGSPHGFGNDSESSPFNHAMQGFHSVTDPALEDDGNFDWINGFDTTVPLGNTDSVIDESSPSAMSTGSQSGISEPFLDGSTQMSMSSAGWQNAFAPHTAAPSAPFAMDFSSSFPDLSIPPETVSPKSLMAQNQFPDPSFASPPPMTSMGPSVLGGHSQSMFSSSMVANGESPNPLNVPFANSPLRNPVSASSTDPFSDTARQAVLANMTLPNGSAQRRYSQSTNGSQYNRDFTPRSTSYGNNNTSNNSYLLPSTFDLQRYVSAYINYFHPHLPFLHIPTLDFQSPDYANNLRTPSGNLDLNQNLNSPGSGAGCLILSMAAIGALYEFDTAVSKDLNECSKKLIQIYLEGRRKADMSAAFNRVNSAKSERDNSVLNTPLWLVQAMLLNVIYGHTCGSKISADIASTHCAALVSLARAAELTRHIEPENLPQDYLGSSGANSEAELQPFGPLKERKGWLDWKIVEERKRTLYAIFTLSSLLVSTYNHAPALTNSEIRLDLPCEEDLWAAESPQAWKKMGGKSTKKSTSFSSALASLLTASQRQQQSSNSGFGANKQSGDLGEADLKPSTFGCMILIQALHNYIWETRQRHMGRQWTPQETEAMQAHIEPALRAWQTAWASNPLHSLERPNPFGAGPLSADSIPLLDLAYVRLFVNLGRSKEAFWQRDWNAMADELARGVDIIPQGDDNGAEGGRDDLDSMRFHRDSIADLGVGDLNLSKTPTQDQPMHGYSPGHQRPGDSRREKHLRKAAFYAADSLCMSDRLGNTFAEFTSREIPLQSAMCLFDCAQVLAEWITTVQERVGPYLGVLGRDDVDLTQVPGIMLLEDEDCKLIEKIKEFLSSMEGKMQRESQNPASMHAMSALQRMPSAVEGGYGSKMLMVAAYLFDRAAVWPVLKLVARSLETQAVMMKERAQNSVAISN</sequence>
<evidence type="ECO:0000256" key="7">
    <source>
        <dbReference type="ARBA" id="ARBA00023015"/>
    </source>
</evidence>
<feature type="region of interest" description="Disordered" evidence="11">
    <location>
        <begin position="191"/>
        <end position="238"/>
    </location>
</feature>
<keyword evidence="7" id="KW-0805">Transcription regulation</keyword>
<dbReference type="Gene3D" id="3.30.160.60">
    <property type="entry name" value="Classic Zinc Finger"/>
    <property type="match status" value="2"/>
</dbReference>
<feature type="domain" description="C2H2-type" evidence="12">
    <location>
        <begin position="144"/>
        <end position="171"/>
    </location>
</feature>
<protein>
    <submittedName>
        <fullName evidence="13">C2H2 transcription factor (AmdX), putative</fullName>
    </submittedName>
</protein>
<keyword evidence="9" id="KW-0539">Nucleus</keyword>
<keyword evidence="14" id="KW-1185">Reference proteome</keyword>
<evidence type="ECO:0000256" key="3">
    <source>
        <dbReference type="ARBA" id="ARBA00022723"/>
    </source>
</evidence>
<dbReference type="GO" id="GO:0000981">
    <property type="term" value="F:DNA-binding transcription factor activity, RNA polymerase II-specific"/>
    <property type="evidence" value="ECO:0007669"/>
    <property type="project" value="InterPro"/>
</dbReference>
<dbReference type="Pfam" id="PF04082">
    <property type="entry name" value="Fungal_trans"/>
    <property type="match status" value="1"/>
</dbReference>
<dbReference type="Pfam" id="PF00096">
    <property type="entry name" value="zf-C2H2"/>
    <property type="match status" value="2"/>
</dbReference>
<dbReference type="InterPro" id="IPR013087">
    <property type="entry name" value="Znf_C2H2_type"/>
</dbReference>
<dbReference type="InterPro" id="IPR036236">
    <property type="entry name" value="Znf_C2H2_sf"/>
</dbReference>
<keyword evidence="6" id="KW-0862">Zinc</keyword>
<keyword evidence="8" id="KW-0804">Transcription</keyword>
<feature type="domain" description="C2H2-type" evidence="12">
    <location>
        <begin position="172"/>
        <end position="200"/>
    </location>
</feature>
<reference evidence="14" key="1">
    <citation type="journal article" date="2014" name="Genome Announc.">
        <title>Draft genome sequence of the formaldehyde-resistant fungus Byssochlamys spectabilis No. 5 (anamorph Paecilomyces variotii No. 5) (NBRC109023).</title>
        <authorList>
            <person name="Oka T."/>
            <person name="Ekino K."/>
            <person name="Fukuda K."/>
            <person name="Nomura Y."/>
        </authorList>
    </citation>
    <scope>NUCLEOTIDE SEQUENCE [LARGE SCALE GENOMIC DNA]</scope>
    <source>
        <strain evidence="14">No. 5 / NBRC 109023</strain>
    </source>
</reference>
<dbReference type="InterPro" id="IPR051059">
    <property type="entry name" value="VerF-like"/>
</dbReference>
<evidence type="ECO:0000256" key="5">
    <source>
        <dbReference type="ARBA" id="ARBA00022771"/>
    </source>
</evidence>
<feature type="compositionally biased region" description="Polar residues" evidence="11">
    <location>
        <begin position="194"/>
        <end position="204"/>
    </location>
</feature>
<dbReference type="eggNOG" id="KOG1721">
    <property type="taxonomic scope" value="Eukaryota"/>
</dbReference>
<dbReference type="EMBL" id="BAUL01000274">
    <property type="protein sequence ID" value="GAD99042.1"/>
    <property type="molecule type" value="Genomic_DNA"/>
</dbReference>
<feature type="region of interest" description="Disordered" evidence="11">
    <location>
        <begin position="79"/>
        <end position="104"/>
    </location>
</feature>
<dbReference type="PANTHER" id="PTHR40626:SF13">
    <property type="entry name" value="RESPIRATION FACTOR 2-RELATED"/>
    <property type="match status" value="1"/>
</dbReference>
<keyword evidence="3" id="KW-0479">Metal-binding</keyword>
<dbReference type="PROSITE" id="PS00028">
    <property type="entry name" value="ZINC_FINGER_C2H2_1"/>
    <property type="match status" value="2"/>
</dbReference>
<feature type="region of interest" description="Disordered" evidence="11">
    <location>
        <begin position="558"/>
        <end position="592"/>
    </location>
</feature>
<comment type="subcellular location">
    <subcellularLocation>
        <location evidence="1">Nucleus</location>
    </subcellularLocation>
</comment>
<dbReference type="Proteomes" id="UP000018001">
    <property type="component" value="Unassembled WGS sequence"/>
</dbReference>
<feature type="region of interest" description="Disordered" evidence="11">
    <location>
        <begin position="116"/>
        <end position="148"/>
    </location>
</feature>
<accession>V5GDN8</accession>
<feature type="region of interest" description="Disordered" evidence="11">
    <location>
        <begin position="1"/>
        <end position="42"/>
    </location>
</feature>
<evidence type="ECO:0000259" key="12">
    <source>
        <dbReference type="PROSITE" id="PS50157"/>
    </source>
</evidence>
<evidence type="ECO:0000313" key="13">
    <source>
        <dbReference type="EMBL" id="GAD99042.1"/>
    </source>
</evidence>
<dbReference type="CDD" id="cd12148">
    <property type="entry name" value="fungal_TF_MHR"/>
    <property type="match status" value="1"/>
</dbReference>
<evidence type="ECO:0000256" key="10">
    <source>
        <dbReference type="PROSITE-ProRule" id="PRU00042"/>
    </source>
</evidence>
<proteinExistence type="inferred from homology"/>
<keyword evidence="5 10" id="KW-0863">Zinc-finger</keyword>
<evidence type="ECO:0000256" key="2">
    <source>
        <dbReference type="ARBA" id="ARBA00006991"/>
    </source>
</evidence>
<dbReference type="InParanoid" id="V5GDN8"/>
<organism evidence="13 14">
    <name type="scientific">Byssochlamys spectabilis (strain No. 5 / NBRC 109023)</name>
    <name type="common">Paecilomyces variotii</name>
    <dbReference type="NCBI Taxonomy" id="1356009"/>
    <lineage>
        <taxon>Eukaryota</taxon>
        <taxon>Fungi</taxon>
        <taxon>Dikarya</taxon>
        <taxon>Ascomycota</taxon>
        <taxon>Pezizomycotina</taxon>
        <taxon>Eurotiomycetes</taxon>
        <taxon>Eurotiomycetidae</taxon>
        <taxon>Eurotiales</taxon>
        <taxon>Thermoascaceae</taxon>
        <taxon>Paecilomyces</taxon>
    </lineage>
</organism>
<evidence type="ECO:0000256" key="11">
    <source>
        <dbReference type="SAM" id="MobiDB-lite"/>
    </source>
</evidence>
<dbReference type="SMART" id="SM00355">
    <property type="entry name" value="ZnF_C2H2"/>
    <property type="match status" value="2"/>
</dbReference>
<feature type="compositionally biased region" description="Polar residues" evidence="11">
    <location>
        <begin position="120"/>
        <end position="132"/>
    </location>
</feature>
<feature type="compositionally biased region" description="Polar residues" evidence="11">
    <location>
        <begin position="214"/>
        <end position="232"/>
    </location>
</feature>
<evidence type="ECO:0000256" key="4">
    <source>
        <dbReference type="ARBA" id="ARBA00022737"/>
    </source>
</evidence>
<dbReference type="InterPro" id="IPR007219">
    <property type="entry name" value="XnlR_reg_dom"/>
</dbReference>
<keyword evidence="4" id="KW-0677">Repeat</keyword>
<evidence type="ECO:0000256" key="6">
    <source>
        <dbReference type="ARBA" id="ARBA00022833"/>
    </source>
</evidence>
<comment type="similarity">
    <text evidence="2">Belongs to the krueppel C2H2-type zinc-finger protein family.</text>
</comment>
<dbReference type="GO" id="GO:0000785">
    <property type="term" value="C:chromatin"/>
    <property type="evidence" value="ECO:0007669"/>
    <property type="project" value="TreeGrafter"/>
</dbReference>
<dbReference type="GO" id="GO:0008270">
    <property type="term" value="F:zinc ion binding"/>
    <property type="evidence" value="ECO:0007669"/>
    <property type="project" value="UniProtKB-KW"/>
</dbReference>
<dbReference type="GO" id="GO:0000978">
    <property type="term" value="F:RNA polymerase II cis-regulatory region sequence-specific DNA binding"/>
    <property type="evidence" value="ECO:0007669"/>
    <property type="project" value="InterPro"/>
</dbReference>
<dbReference type="GO" id="GO:0005634">
    <property type="term" value="C:nucleus"/>
    <property type="evidence" value="ECO:0007669"/>
    <property type="project" value="UniProtKB-SubCell"/>
</dbReference>